<sequence>MSESSTEVEKLSKFKEKKLGIVLLGIAVLLIVIILSFNKFFLYNGKIAKNVFIQGVEVSNMTQDQALKTVTDKYEPRNLNLEYDKKNYKIHAKDINLKYDIDGAVKEAYNMTKKDSYFGNVKKYFGVLFNKEDINIKTSFDEAKLSTKVSEIANDINIKMENAAVVIDGGINYKDAITGKEFDVAVNKEAIYEKINKKDTKLLHIKVNLKKPEITLDQVKKVDTVLAQYSTNYGTSSYGRAYNVGLSARKTSDVLLMPGEEFSYNGMTGPSNRANGYKNAPVIVYGKLKQAPGGGVCQTSSTIYNTALFAGMQITEVTNHSAASSYVPRGRDATVSDGGLNLRFKNPYKHPVYVKNTANGSVITSTIYGNSSDKQNIGIDVKYSSGKYSTYRYFKDESGNVIKSEHISDSKYRALNKN</sequence>
<accession>A0ABS4E7G8</accession>
<evidence type="ECO:0000313" key="4">
    <source>
        <dbReference type="Proteomes" id="UP000767291"/>
    </source>
</evidence>
<reference evidence="3 4" key="1">
    <citation type="submission" date="2021-03" db="EMBL/GenBank/DDBJ databases">
        <title>Genomic Encyclopedia of Type Strains, Phase IV (KMG-IV): sequencing the most valuable type-strain genomes for metagenomic binning, comparative biology and taxonomic classification.</title>
        <authorList>
            <person name="Goeker M."/>
        </authorList>
    </citation>
    <scope>NUCLEOTIDE SEQUENCE [LARGE SCALE GENOMIC DNA]</scope>
    <source>
        <strain evidence="3 4">DSM 1289</strain>
    </source>
</reference>
<gene>
    <name evidence="3" type="ORF">J2Z43_000256</name>
</gene>
<feature type="transmembrane region" description="Helical" evidence="1">
    <location>
        <begin position="21"/>
        <end position="43"/>
    </location>
</feature>
<keyword evidence="1" id="KW-0812">Transmembrane</keyword>
<name>A0ABS4E7G8_9FIRM</name>
<evidence type="ECO:0000313" key="3">
    <source>
        <dbReference type="EMBL" id="MBP1853866.1"/>
    </source>
</evidence>
<keyword evidence="1" id="KW-1133">Transmembrane helix</keyword>
<proteinExistence type="predicted"/>
<evidence type="ECO:0000256" key="1">
    <source>
        <dbReference type="SAM" id="Phobius"/>
    </source>
</evidence>
<dbReference type="InterPro" id="IPR052913">
    <property type="entry name" value="Glycopeptide_resist_protein"/>
</dbReference>
<dbReference type="Proteomes" id="UP000767291">
    <property type="component" value="Unassembled WGS sequence"/>
</dbReference>
<dbReference type="InterPro" id="IPR007391">
    <property type="entry name" value="Vancomycin_resist_VanW"/>
</dbReference>
<comment type="caution">
    <text evidence="3">The sequence shown here is derived from an EMBL/GenBank/DDBJ whole genome shotgun (WGS) entry which is preliminary data.</text>
</comment>
<dbReference type="Pfam" id="PF04294">
    <property type="entry name" value="VanW"/>
    <property type="match status" value="1"/>
</dbReference>
<dbReference type="InterPro" id="IPR022029">
    <property type="entry name" value="YoaR-like_PG-bd"/>
</dbReference>
<protein>
    <submittedName>
        <fullName evidence="3">Vancomycin resistance protein YoaR</fullName>
    </submittedName>
</protein>
<organism evidence="3 4">
    <name type="scientific">Metaclostridioides mangenotii</name>
    <dbReference type="NCBI Taxonomy" id="1540"/>
    <lineage>
        <taxon>Bacteria</taxon>
        <taxon>Bacillati</taxon>
        <taxon>Bacillota</taxon>
        <taxon>Clostridia</taxon>
        <taxon>Peptostreptococcales</taxon>
        <taxon>Peptostreptococcaceae</taxon>
        <taxon>Metaclostridioides</taxon>
    </lineage>
</organism>
<dbReference type="Pfam" id="PF12229">
    <property type="entry name" value="PG_binding_4"/>
    <property type="match status" value="1"/>
</dbReference>
<keyword evidence="1" id="KW-0472">Membrane</keyword>
<dbReference type="PANTHER" id="PTHR35788:SF1">
    <property type="entry name" value="EXPORTED PROTEIN"/>
    <property type="match status" value="1"/>
</dbReference>
<keyword evidence="4" id="KW-1185">Reference proteome</keyword>
<dbReference type="EMBL" id="JAGGJX010000001">
    <property type="protein sequence ID" value="MBP1853866.1"/>
    <property type="molecule type" value="Genomic_DNA"/>
</dbReference>
<feature type="domain" description="YoaR-like putative peptidoglycan binding" evidence="2">
    <location>
        <begin position="88"/>
        <end position="199"/>
    </location>
</feature>
<dbReference type="PANTHER" id="PTHR35788">
    <property type="entry name" value="EXPORTED PROTEIN-RELATED"/>
    <property type="match status" value="1"/>
</dbReference>
<dbReference type="RefSeq" id="WP_209455488.1">
    <property type="nucleotide sequence ID" value="NZ_BAAACS010000017.1"/>
</dbReference>
<evidence type="ECO:0000259" key="2">
    <source>
        <dbReference type="Pfam" id="PF12229"/>
    </source>
</evidence>